<dbReference type="Proteomes" id="UP001519295">
    <property type="component" value="Unassembled WGS sequence"/>
</dbReference>
<protein>
    <submittedName>
        <fullName evidence="1">Uncharacterized protein</fullName>
    </submittedName>
</protein>
<sequence length="36" mass="3850">MRVRTASDTACPTGTPASVQFAVRHPVLLLERQVAA</sequence>
<organism evidence="1 2">
    <name type="scientific">Pseudonocardia parietis</name>
    <dbReference type="NCBI Taxonomy" id="570936"/>
    <lineage>
        <taxon>Bacteria</taxon>
        <taxon>Bacillati</taxon>
        <taxon>Actinomycetota</taxon>
        <taxon>Actinomycetes</taxon>
        <taxon>Pseudonocardiales</taxon>
        <taxon>Pseudonocardiaceae</taxon>
        <taxon>Pseudonocardia</taxon>
    </lineage>
</organism>
<name>A0ABS4VR12_9PSEU</name>
<reference evidence="1 2" key="1">
    <citation type="submission" date="2021-03" db="EMBL/GenBank/DDBJ databases">
        <title>Sequencing the genomes of 1000 actinobacteria strains.</title>
        <authorList>
            <person name="Klenk H.-P."/>
        </authorList>
    </citation>
    <scope>NUCLEOTIDE SEQUENCE [LARGE SCALE GENOMIC DNA]</scope>
    <source>
        <strain evidence="1 2">DSM 45256</strain>
    </source>
</reference>
<gene>
    <name evidence="1" type="ORF">JOF36_002051</name>
</gene>
<comment type="caution">
    <text evidence="1">The sequence shown here is derived from an EMBL/GenBank/DDBJ whole genome shotgun (WGS) entry which is preliminary data.</text>
</comment>
<accession>A0ABS4VR12</accession>
<dbReference type="EMBL" id="JAGINU010000001">
    <property type="protein sequence ID" value="MBP2366355.1"/>
    <property type="molecule type" value="Genomic_DNA"/>
</dbReference>
<keyword evidence="2" id="KW-1185">Reference proteome</keyword>
<proteinExistence type="predicted"/>
<evidence type="ECO:0000313" key="2">
    <source>
        <dbReference type="Proteomes" id="UP001519295"/>
    </source>
</evidence>
<evidence type="ECO:0000313" key="1">
    <source>
        <dbReference type="EMBL" id="MBP2366355.1"/>
    </source>
</evidence>